<keyword evidence="3" id="KW-0812">Transmembrane</keyword>
<dbReference type="InterPro" id="IPR021109">
    <property type="entry name" value="Peptidase_aspartic_dom_sf"/>
</dbReference>
<evidence type="ECO:0000259" key="5">
    <source>
        <dbReference type="PROSITE" id="PS51767"/>
    </source>
</evidence>
<evidence type="ECO:0000256" key="4">
    <source>
        <dbReference type="SAM" id="SignalP"/>
    </source>
</evidence>
<evidence type="ECO:0000256" key="3">
    <source>
        <dbReference type="SAM" id="Phobius"/>
    </source>
</evidence>
<gene>
    <name evidence="6" type="ORF">WG66_3550</name>
</gene>
<comment type="caution">
    <text evidence="6">The sequence shown here is derived from an EMBL/GenBank/DDBJ whole genome shotgun (WGS) entry which is preliminary data.</text>
</comment>
<dbReference type="InterPro" id="IPR033121">
    <property type="entry name" value="PEPTIDASE_A1"/>
</dbReference>
<dbReference type="InterPro" id="IPR001461">
    <property type="entry name" value="Aspartic_peptidase_A1"/>
</dbReference>
<protein>
    <submittedName>
        <fullName evidence="6">Putative acid protease</fullName>
    </submittedName>
</protein>
<evidence type="ECO:0000313" key="6">
    <source>
        <dbReference type="EMBL" id="KTB43889.1"/>
    </source>
</evidence>
<feature type="transmembrane region" description="Helical" evidence="3">
    <location>
        <begin position="377"/>
        <end position="401"/>
    </location>
</feature>
<dbReference type="eggNOG" id="ENOG502SZ7W">
    <property type="taxonomic scope" value="Eukaryota"/>
</dbReference>
<keyword evidence="3" id="KW-1133">Transmembrane helix</keyword>
<accession>A0A0W0G5P5</accession>
<dbReference type="Proteomes" id="UP000054988">
    <property type="component" value="Unassembled WGS sequence"/>
</dbReference>
<dbReference type="GO" id="GO:0006508">
    <property type="term" value="P:proteolysis"/>
    <property type="evidence" value="ECO:0007669"/>
    <property type="project" value="UniProtKB-KW"/>
</dbReference>
<sequence length="583" mass="63349">MAPSLRIKVISYLLFLPCLVASATSNRRQDPSLPSTVFIPLKLNSNQRYLVQIHVSSQPFTFALSTSTGYSVIAGTDCLTCNVGSTLDISPTSALGFQNLSIFAGFADGTIVQEDCQLEKNDGAAWNWTNQRLIAANQSNLFSPQVSGILGLGDNGRDRNFEATVLGNWLSKNPTQANVSYGLALNAPLEASEDGGEFHWLRPNNASFEEPVVWKPLIPANTSTTQYDSFVQMDTYSFDGEGASISGPLDLLAVIDPFTSSIFFPQDQARAIYGAIPGSSPHLTLSTSTAYSVPCDAKMKLTLVFGELSVSLDERKLVRRAQDTCYGTIEEWASPSANEYLLGSTFVSSIYLIYQGSSSSSSYGFANRKEPVSELTLLAIIGIGMGVIGFVLAIIIATYLITRSYLKRRLSNKSITYEPFDLYRHLTNPDSDPFIPRPFLPSPSPSPSPPPLPDWWSTSHISMPPTPSPNSAPVPNATRHSKTSSAQYAARPRRPSEASDIPNWAQVDGLSSPLPQQTGSSNEARALFIQLHPSSSTHHGTSTFYTLTLPVSPMTLSHSHSNSNSHEDGTSPPPYLENEIPRH</sequence>
<comment type="similarity">
    <text evidence="1">Belongs to the peptidase A1 family.</text>
</comment>
<evidence type="ECO:0000256" key="2">
    <source>
        <dbReference type="SAM" id="MobiDB-lite"/>
    </source>
</evidence>
<name>A0A0W0G5P5_MONRR</name>
<dbReference type="Gene3D" id="2.40.70.10">
    <property type="entry name" value="Acid Proteases"/>
    <property type="match status" value="2"/>
</dbReference>
<dbReference type="Pfam" id="PF00026">
    <property type="entry name" value="Asp"/>
    <property type="match status" value="1"/>
</dbReference>
<dbReference type="PANTHER" id="PTHR47966">
    <property type="entry name" value="BETA-SITE APP-CLEAVING ENZYME, ISOFORM A-RELATED"/>
    <property type="match status" value="1"/>
</dbReference>
<keyword evidence="6" id="KW-0378">Hydrolase</keyword>
<evidence type="ECO:0000313" key="7">
    <source>
        <dbReference type="Proteomes" id="UP000054988"/>
    </source>
</evidence>
<organism evidence="6 7">
    <name type="scientific">Moniliophthora roreri</name>
    <name type="common">Frosty pod rot fungus</name>
    <name type="synonym">Monilia roreri</name>
    <dbReference type="NCBI Taxonomy" id="221103"/>
    <lineage>
        <taxon>Eukaryota</taxon>
        <taxon>Fungi</taxon>
        <taxon>Dikarya</taxon>
        <taxon>Basidiomycota</taxon>
        <taxon>Agaricomycotina</taxon>
        <taxon>Agaricomycetes</taxon>
        <taxon>Agaricomycetidae</taxon>
        <taxon>Agaricales</taxon>
        <taxon>Marasmiineae</taxon>
        <taxon>Marasmiaceae</taxon>
        <taxon>Moniliophthora</taxon>
    </lineage>
</organism>
<dbReference type="PANTHER" id="PTHR47966:SF73">
    <property type="entry name" value="PEPTIDASE A1 DOMAIN-CONTAINING PROTEIN"/>
    <property type="match status" value="1"/>
</dbReference>
<keyword evidence="3" id="KW-0472">Membrane</keyword>
<feature type="chain" id="PRO_5006902355" evidence="4">
    <location>
        <begin position="26"/>
        <end position="583"/>
    </location>
</feature>
<dbReference type="AlphaFoldDB" id="A0A0W0G5P5"/>
<keyword evidence="6" id="KW-0645">Protease</keyword>
<feature type="signal peptide" evidence="4">
    <location>
        <begin position="1"/>
        <end position="25"/>
    </location>
</feature>
<dbReference type="SUPFAM" id="SSF50630">
    <property type="entry name" value="Acid proteases"/>
    <property type="match status" value="1"/>
</dbReference>
<proteinExistence type="inferred from homology"/>
<dbReference type="EMBL" id="LATX01001054">
    <property type="protein sequence ID" value="KTB43889.1"/>
    <property type="molecule type" value="Genomic_DNA"/>
</dbReference>
<feature type="domain" description="Peptidase A1" evidence="5">
    <location>
        <begin position="49"/>
        <end position="366"/>
    </location>
</feature>
<reference evidence="6 7" key="1">
    <citation type="submission" date="2015-12" db="EMBL/GenBank/DDBJ databases">
        <title>Draft genome sequence of Moniliophthora roreri, the causal agent of frosty pod rot of cacao.</title>
        <authorList>
            <person name="Aime M.C."/>
            <person name="Diaz-Valderrama J.R."/>
            <person name="Kijpornyongpan T."/>
            <person name="Phillips-Mora W."/>
        </authorList>
    </citation>
    <scope>NUCLEOTIDE SEQUENCE [LARGE SCALE GENOMIC DNA]</scope>
    <source>
        <strain evidence="6 7">MCA 2952</strain>
    </source>
</reference>
<dbReference type="GO" id="GO:0004190">
    <property type="term" value="F:aspartic-type endopeptidase activity"/>
    <property type="evidence" value="ECO:0007669"/>
    <property type="project" value="InterPro"/>
</dbReference>
<feature type="region of interest" description="Disordered" evidence="2">
    <location>
        <begin position="555"/>
        <end position="583"/>
    </location>
</feature>
<dbReference type="PROSITE" id="PS51767">
    <property type="entry name" value="PEPTIDASE_A1"/>
    <property type="match status" value="1"/>
</dbReference>
<feature type="compositionally biased region" description="Pro residues" evidence="2">
    <location>
        <begin position="435"/>
        <end position="453"/>
    </location>
</feature>
<evidence type="ECO:0000256" key="1">
    <source>
        <dbReference type="ARBA" id="ARBA00007447"/>
    </source>
</evidence>
<feature type="region of interest" description="Disordered" evidence="2">
    <location>
        <begin position="434"/>
        <end position="519"/>
    </location>
</feature>
<keyword evidence="4" id="KW-0732">Signal</keyword>